<dbReference type="RefSeq" id="XP_041230552.1">
    <property type="nucleotide sequence ID" value="XM_041374566.1"/>
</dbReference>
<dbReference type="AlphaFoldDB" id="A0AAD4HQE5"/>
<comment type="caution">
    <text evidence="1">The sequence shown here is derived from an EMBL/GenBank/DDBJ whole genome shotgun (WGS) entry which is preliminary data.</text>
</comment>
<proteinExistence type="predicted"/>
<dbReference type="GeneID" id="64668864"/>
<gene>
    <name evidence="1" type="ORF">F5891DRAFT_944575</name>
</gene>
<evidence type="ECO:0000313" key="2">
    <source>
        <dbReference type="Proteomes" id="UP001195769"/>
    </source>
</evidence>
<evidence type="ECO:0000313" key="1">
    <source>
        <dbReference type="EMBL" id="KAG1904977.1"/>
    </source>
</evidence>
<dbReference type="Proteomes" id="UP001195769">
    <property type="component" value="Unassembled WGS sequence"/>
</dbReference>
<protein>
    <submittedName>
        <fullName evidence="1">Uncharacterized protein</fullName>
    </submittedName>
</protein>
<reference evidence="1" key="1">
    <citation type="journal article" date="2020" name="New Phytol.">
        <title>Comparative genomics reveals dynamic genome evolution in host specialist ectomycorrhizal fungi.</title>
        <authorList>
            <person name="Lofgren L.A."/>
            <person name="Nguyen N.H."/>
            <person name="Vilgalys R."/>
            <person name="Ruytinx J."/>
            <person name="Liao H.L."/>
            <person name="Branco S."/>
            <person name="Kuo A."/>
            <person name="LaButti K."/>
            <person name="Lipzen A."/>
            <person name="Andreopoulos W."/>
            <person name="Pangilinan J."/>
            <person name="Riley R."/>
            <person name="Hundley H."/>
            <person name="Na H."/>
            <person name="Barry K."/>
            <person name="Grigoriev I.V."/>
            <person name="Stajich J.E."/>
            <person name="Kennedy P.G."/>
        </authorList>
    </citation>
    <scope>NUCLEOTIDE SEQUENCE</scope>
    <source>
        <strain evidence="1">FC203</strain>
    </source>
</reference>
<sequence length="76" mass="8576">IGKGASAARGEDTKLLKPVVIDWIVPAEEVILPPLPWYSKISCGFNQLLLADYSVLVKWIGMTQSRLLYFYSDINY</sequence>
<keyword evidence="2" id="KW-1185">Reference proteome</keyword>
<dbReference type="Pfam" id="PF20414">
    <property type="entry name" value="DUF6698"/>
    <property type="match status" value="1"/>
</dbReference>
<organism evidence="1 2">
    <name type="scientific">Suillus fuscotomentosus</name>
    <dbReference type="NCBI Taxonomy" id="1912939"/>
    <lineage>
        <taxon>Eukaryota</taxon>
        <taxon>Fungi</taxon>
        <taxon>Dikarya</taxon>
        <taxon>Basidiomycota</taxon>
        <taxon>Agaricomycotina</taxon>
        <taxon>Agaricomycetes</taxon>
        <taxon>Agaricomycetidae</taxon>
        <taxon>Boletales</taxon>
        <taxon>Suillineae</taxon>
        <taxon>Suillaceae</taxon>
        <taxon>Suillus</taxon>
    </lineage>
</organism>
<dbReference type="InterPro" id="IPR046521">
    <property type="entry name" value="DUF6698"/>
</dbReference>
<feature type="non-terminal residue" evidence="1">
    <location>
        <position position="1"/>
    </location>
</feature>
<name>A0AAD4HQE5_9AGAM</name>
<accession>A0AAD4HQE5</accession>
<dbReference type="EMBL" id="JABBWK010000008">
    <property type="protein sequence ID" value="KAG1904977.1"/>
    <property type="molecule type" value="Genomic_DNA"/>
</dbReference>